<organism evidence="4 6">
    <name type="scientific">Lipingzhangella halophila</name>
    <dbReference type="NCBI Taxonomy" id="1783352"/>
    <lineage>
        <taxon>Bacteria</taxon>
        <taxon>Bacillati</taxon>
        <taxon>Actinomycetota</taxon>
        <taxon>Actinomycetes</taxon>
        <taxon>Streptosporangiales</taxon>
        <taxon>Nocardiopsidaceae</taxon>
        <taxon>Lipingzhangella</taxon>
    </lineage>
</organism>
<keyword evidence="6" id="KW-1185">Reference proteome</keyword>
<dbReference type="AlphaFoldDB" id="A0A7W7RLZ9"/>
<evidence type="ECO:0000256" key="1">
    <source>
        <dbReference type="ARBA" id="ARBA00023002"/>
    </source>
</evidence>
<dbReference type="EC" id="1.4.1.1" evidence="4"/>
<dbReference type="GO" id="GO:0000286">
    <property type="term" value="F:alanine dehydrogenase activity"/>
    <property type="evidence" value="ECO:0007669"/>
    <property type="project" value="UniProtKB-EC"/>
</dbReference>
<dbReference type="SMART" id="SM01002">
    <property type="entry name" value="AlaDh_PNT_C"/>
    <property type="match status" value="1"/>
</dbReference>
<dbReference type="InterPro" id="IPR007698">
    <property type="entry name" value="AlaDH/PNT_NAD(H)-bd"/>
</dbReference>
<gene>
    <name evidence="4" type="ORF">F4561_005251</name>
    <name evidence="5" type="ORF">F4561_005735</name>
</gene>
<dbReference type="InterPro" id="IPR007886">
    <property type="entry name" value="AlaDH/PNT_N"/>
</dbReference>
<proteinExistence type="predicted"/>
<dbReference type="GO" id="GO:0005886">
    <property type="term" value="C:plasma membrane"/>
    <property type="evidence" value="ECO:0007669"/>
    <property type="project" value="TreeGrafter"/>
</dbReference>
<evidence type="ECO:0000313" key="6">
    <source>
        <dbReference type="Proteomes" id="UP000523007"/>
    </source>
</evidence>
<protein>
    <submittedName>
        <fullName evidence="4">Alanine dehydrogenase</fullName>
        <ecNumber evidence="4">1.4.1.1</ecNumber>
    </submittedName>
</protein>
<comment type="caution">
    <text evidence="4">The sequence shown here is derived from an EMBL/GenBank/DDBJ whole genome shotgun (WGS) entry which is preliminary data.</text>
</comment>
<evidence type="ECO:0000259" key="2">
    <source>
        <dbReference type="SMART" id="SM01002"/>
    </source>
</evidence>
<keyword evidence="1 4" id="KW-0560">Oxidoreductase</keyword>
<evidence type="ECO:0000313" key="4">
    <source>
        <dbReference type="EMBL" id="MBB4934431.1"/>
    </source>
</evidence>
<dbReference type="Gene3D" id="3.40.50.720">
    <property type="entry name" value="NAD(P)-binding Rossmann-like Domain"/>
    <property type="match status" value="2"/>
</dbReference>
<dbReference type="PANTHER" id="PTHR42795">
    <property type="entry name" value="ALANINE DEHYDROGENASE"/>
    <property type="match status" value="1"/>
</dbReference>
<evidence type="ECO:0000259" key="3">
    <source>
        <dbReference type="SMART" id="SM01003"/>
    </source>
</evidence>
<dbReference type="SMART" id="SM01003">
    <property type="entry name" value="AlaDh_PNT_N"/>
    <property type="match status" value="1"/>
</dbReference>
<evidence type="ECO:0000313" key="5">
    <source>
        <dbReference type="EMBL" id="MBB4934841.1"/>
    </source>
</evidence>
<dbReference type="EMBL" id="JACHJT010000001">
    <property type="protein sequence ID" value="MBB4934431.1"/>
    <property type="molecule type" value="Genomic_DNA"/>
</dbReference>
<dbReference type="Pfam" id="PF01262">
    <property type="entry name" value="AlaDh_PNT_C"/>
    <property type="match status" value="1"/>
</dbReference>
<feature type="domain" description="Alanine dehydrogenase/pyridine nucleotide transhydrogenase N-terminal" evidence="3">
    <location>
        <begin position="8"/>
        <end position="136"/>
    </location>
</feature>
<dbReference type="PANTHER" id="PTHR42795:SF1">
    <property type="entry name" value="ALANINE DEHYDROGENASE"/>
    <property type="match status" value="1"/>
</dbReference>
<feature type="domain" description="Alanine dehydrogenase/pyridine nucleotide transhydrogenase NAD(H)-binding" evidence="2">
    <location>
        <begin position="148"/>
        <end position="297"/>
    </location>
</feature>
<dbReference type="GO" id="GO:0006524">
    <property type="term" value="P:alanine catabolic process"/>
    <property type="evidence" value="ECO:0007669"/>
    <property type="project" value="TreeGrafter"/>
</dbReference>
<dbReference type="RefSeq" id="WP_184582488.1">
    <property type="nucleotide sequence ID" value="NZ_JACHJT010000001.1"/>
</dbReference>
<accession>A0A7W7RLZ9</accession>
<dbReference type="SUPFAM" id="SSF52283">
    <property type="entry name" value="Formate/glycerate dehydrogenase catalytic domain-like"/>
    <property type="match status" value="1"/>
</dbReference>
<reference evidence="4 6" key="1">
    <citation type="submission" date="2020-08" db="EMBL/GenBank/DDBJ databases">
        <title>Sequencing the genomes of 1000 actinobacteria strains.</title>
        <authorList>
            <person name="Klenk H.-P."/>
        </authorList>
    </citation>
    <scope>NUCLEOTIDE SEQUENCE [LARGE SCALE GENOMIC DNA]</scope>
    <source>
        <strain evidence="4 6">DSM 102030</strain>
    </source>
</reference>
<dbReference type="EMBL" id="JACHJT010000002">
    <property type="protein sequence ID" value="MBB4934841.1"/>
    <property type="molecule type" value="Genomic_DNA"/>
</dbReference>
<dbReference type="InterPro" id="IPR036291">
    <property type="entry name" value="NAD(P)-bd_dom_sf"/>
</dbReference>
<dbReference type="Proteomes" id="UP000523007">
    <property type="component" value="Unassembled WGS sequence"/>
</dbReference>
<name>A0A7W7RLZ9_9ACTN</name>
<sequence>MPHSRTIGFPRESDSDERRTLLTPQLAHAFSGAGFRVISEPGIGAGIGQDDTALPQVEFCAPEQVWSAPLVLRYKPGPATDLDRLAPEQTIGAIFHAEGDPDMLTALTRTRVRAFSYEFLHERGTFPLATAGGQIAGTQAVLAGAQALQRPEGRGVLLGGVPGAAPAHAVVIGNGNVGAAAAHTAARLGAHVTVLTRTSHTATTHERRAPAGVRVETNTPERLAELVTTADLVIGAILISTHTTPAMITRDHLATMRPGAVIVDATCGYGNGYLPTAGPVQKPGAPPRMVNGVLHVKLDALPKAVPVTASHAYTHAAAPYLLRLARHVLHGADDPAVQSAMVARAGALVHPVLREHAERYTAGAVA</sequence>
<dbReference type="SUPFAM" id="SSF51735">
    <property type="entry name" value="NAD(P)-binding Rossmann-fold domains"/>
    <property type="match status" value="1"/>
</dbReference>
<dbReference type="Pfam" id="PF05222">
    <property type="entry name" value="AlaDh_PNT_N"/>
    <property type="match status" value="1"/>
</dbReference>